<dbReference type="Proteomes" id="UP001589887">
    <property type="component" value="Unassembled WGS sequence"/>
</dbReference>
<dbReference type="RefSeq" id="WP_394317404.1">
    <property type="nucleotide sequence ID" value="NZ_JBHMQV010000009.1"/>
</dbReference>
<proteinExistence type="predicted"/>
<comment type="caution">
    <text evidence="2">The sequence shown here is derived from an EMBL/GenBank/DDBJ whole genome shotgun (WGS) entry which is preliminary data.</text>
</comment>
<name>A0ABV6TD24_9ACTN</name>
<reference evidence="2 3" key="1">
    <citation type="submission" date="2024-09" db="EMBL/GenBank/DDBJ databases">
        <authorList>
            <person name="Sun Q."/>
            <person name="Mori K."/>
        </authorList>
    </citation>
    <scope>NUCLEOTIDE SEQUENCE [LARGE SCALE GENOMIC DNA]</scope>
    <source>
        <strain evidence="2 3">JCM 4557</strain>
    </source>
</reference>
<feature type="region of interest" description="Disordered" evidence="1">
    <location>
        <begin position="1"/>
        <end position="21"/>
    </location>
</feature>
<evidence type="ECO:0000313" key="3">
    <source>
        <dbReference type="Proteomes" id="UP001589887"/>
    </source>
</evidence>
<feature type="region of interest" description="Disordered" evidence="1">
    <location>
        <begin position="61"/>
        <end position="106"/>
    </location>
</feature>
<accession>A0ABV6TD24</accession>
<gene>
    <name evidence="2" type="ORF">ACFH04_08240</name>
</gene>
<sequence>MSTFEADDWARSEAAPSEEEIRRVRRLISRVKADLEDLTEQDRAQIEEAVSVVRCGRTVMLGMPPSASPGRIPRQPSLAPSRSRPSPGPQLPRRGHGGKTPDQGVLPVAVVGRALTGIGGVAPCRRSEGARGVRVPARTLERDRCRCAPGS</sequence>
<feature type="compositionally biased region" description="Low complexity" evidence="1">
    <location>
        <begin position="73"/>
        <end position="85"/>
    </location>
</feature>
<keyword evidence="3" id="KW-1185">Reference proteome</keyword>
<dbReference type="EMBL" id="JBHMQV010000009">
    <property type="protein sequence ID" value="MFC0843708.1"/>
    <property type="molecule type" value="Genomic_DNA"/>
</dbReference>
<protein>
    <submittedName>
        <fullName evidence="2">Uncharacterized protein</fullName>
    </submittedName>
</protein>
<organism evidence="2 3">
    <name type="scientific">Streptomyces noboritoensis</name>
    <dbReference type="NCBI Taxonomy" id="67337"/>
    <lineage>
        <taxon>Bacteria</taxon>
        <taxon>Bacillati</taxon>
        <taxon>Actinomycetota</taxon>
        <taxon>Actinomycetes</taxon>
        <taxon>Kitasatosporales</taxon>
        <taxon>Streptomycetaceae</taxon>
        <taxon>Streptomyces</taxon>
    </lineage>
</organism>
<evidence type="ECO:0000256" key="1">
    <source>
        <dbReference type="SAM" id="MobiDB-lite"/>
    </source>
</evidence>
<evidence type="ECO:0000313" key="2">
    <source>
        <dbReference type="EMBL" id="MFC0843708.1"/>
    </source>
</evidence>